<keyword evidence="4" id="KW-1185">Reference proteome</keyword>
<reference evidence="3 4" key="1">
    <citation type="journal article" date="2019" name="Int. J. Syst. Evol. Microbiol.">
        <title>The Global Catalogue of Microorganisms (GCM) 10K type strain sequencing project: providing services to taxonomists for standard genome sequencing and annotation.</title>
        <authorList>
            <consortium name="The Broad Institute Genomics Platform"/>
            <consortium name="The Broad Institute Genome Sequencing Center for Infectious Disease"/>
            <person name="Wu L."/>
            <person name="Ma J."/>
        </authorList>
    </citation>
    <scope>NUCLEOTIDE SEQUENCE [LARGE SCALE GENOMIC DNA]</scope>
    <source>
        <strain evidence="3 4">JCM 1407</strain>
    </source>
</reference>
<gene>
    <name evidence="3" type="ORF">GCM10008906_12680</name>
</gene>
<sequence length="270" mass="29640">MKKFVSFSALIIMLLVTFAFSNSKVKASTLTLSKVSTSPEVIEPGNKFKINFSLKNNRESDIEDVTIKLIGLEGKKTLGGFSPVNSSNEIYIGHMDSESTSDASLNMISNPALKTGTYNLQLELEYKRNDKYEKEYRVVGLVLNNKATLLITSLNTSAKNVSVNMVNNSNASLKDVMVTLNANNKTYTKYLGSMDPEDENEYKKDLSLSGNVKGSVTISYKDELNKENNITKDFSIKAPPKDKAPTAKKSSSGFLGKVGSFFKALFGMGD</sequence>
<evidence type="ECO:0000313" key="3">
    <source>
        <dbReference type="EMBL" id="GAA0737032.1"/>
    </source>
</evidence>
<organism evidence="3 4">
    <name type="scientific">Clostridium oceanicum</name>
    <dbReference type="NCBI Taxonomy" id="1543"/>
    <lineage>
        <taxon>Bacteria</taxon>
        <taxon>Bacillati</taxon>
        <taxon>Bacillota</taxon>
        <taxon>Clostridia</taxon>
        <taxon>Eubacteriales</taxon>
        <taxon>Clostridiaceae</taxon>
        <taxon>Clostridium</taxon>
    </lineage>
</organism>
<protein>
    <submittedName>
        <fullName evidence="3">Uncharacterized protein</fullName>
    </submittedName>
</protein>
<comment type="caution">
    <text evidence="3">The sequence shown here is derived from an EMBL/GenBank/DDBJ whole genome shotgun (WGS) entry which is preliminary data.</text>
</comment>
<feature type="chain" id="PRO_5047119481" evidence="2">
    <location>
        <begin position="22"/>
        <end position="270"/>
    </location>
</feature>
<evidence type="ECO:0000256" key="1">
    <source>
        <dbReference type="SAM" id="MobiDB-lite"/>
    </source>
</evidence>
<dbReference type="PANTHER" id="PTHR35902">
    <property type="entry name" value="S-LAYER DOMAIN-LIKE PROTEIN-RELATED"/>
    <property type="match status" value="1"/>
</dbReference>
<dbReference type="EMBL" id="BAAACG010000008">
    <property type="protein sequence ID" value="GAA0737032.1"/>
    <property type="molecule type" value="Genomic_DNA"/>
</dbReference>
<dbReference type="RefSeq" id="WP_343760001.1">
    <property type="nucleotide sequence ID" value="NZ_BAAACG010000008.1"/>
</dbReference>
<keyword evidence="2" id="KW-0732">Signal</keyword>
<evidence type="ECO:0000313" key="4">
    <source>
        <dbReference type="Proteomes" id="UP001501510"/>
    </source>
</evidence>
<evidence type="ECO:0000256" key="2">
    <source>
        <dbReference type="SAM" id="SignalP"/>
    </source>
</evidence>
<feature type="signal peptide" evidence="2">
    <location>
        <begin position="1"/>
        <end position="21"/>
    </location>
</feature>
<dbReference type="PANTHER" id="PTHR35902:SF6">
    <property type="entry name" value="CONSERVED WITHIN P. AEROPHILUM"/>
    <property type="match status" value="1"/>
</dbReference>
<name>A0ABN1JEH9_9CLOT</name>
<dbReference type="Proteomes" id="UP001501510">
    <property type="component" value="Unassembled WGS sequence"/>
</dbReference>
<proteinExistence type="predicted"/>
<accession>A0ABN1JEH9</accession>
<feature type="region of interest" description="Disordered" evidence="1">
    <location>
        <begin position="234"/>
        <end position="254"/>
    </location>
</feature>